<accession>A0ABU3QCA1</accession>
<protein>
    <submittedName>
        <fullName evidence="1">Uncharacterized protein</fullName>
    </submittedName>
</protein>
<comment type="caution">
    <text evidence="1">The sequence shown here is derived from an EMBL/GenBank/DDBJ whole genome shotgun (WGS) entry which is preliminary data.</text>
</comment>
<sequence>MHRSDVDRLDPRRTYWIPGVVSPHRDWAGAPGCRRGARFVVDCETLRPSRSDFETFDSELDCLQWIMRHRSQLNRTLPDARIRPVRLDHWLLGLD</sequence>
<dbReference type="RefSeq" id="WP_315728697.1">
    <property type="nucleotide sequence ID" value="NZ_JAVUPU010000016.1"/>
</dbReference>
<name>A0ABU3QCA1_9SPHN</name>
<organism evidence="1 2">
    <name type="scientific">Sphingosinicella rhizophila</name>
    <dbReference type="NCBI Taxonomy" id="3050082"/>
    <lineage>
        <taxon>Bacteria</taxon>
        <taxon>Pseudomonadati</taxon>
        <taxon>Pseudomonadota</taxon>
        <taxon>Alphaproteobacteria</taxon>
        <taxon>Sphingomonadales</taxon>
        <taxon>Sphingosinicellaceae</taxon>
        <taxon>Sphingosinicella</taxon>
    </lineage>
</organism>
<evidence type="ECO:0000313" key="2">
    <source>
        <dbReference type="Proteomes" id="UP001259572"/>
    </source>
</evidence>
<evidence type="ECO:0000313" key="1">
    <source>
        <dbReference type="EMBL" id="MDT9601023.1"/>
    </source>
</evidence>
<dbReference type="Proteomes" id="UP001259572">
    <property type="component" value="Unassembled WGS sequence"/>
</dbReference>
<keyword evidence="2" id="KW-1185">Reference proteome</keyword>
<dbReference type="EMBL" id="JAVUPU010000016">
    <property type="protein sequence ID" value="MDT9601023.1"/>
    <property type="molecule type" value="Genomic_DNA"/>
</dbReference>
<proteinExistence type="predicted"/>
<gene>
    <name evidence="1" type="ORF">RQX22_18875</name>
</gene>
<reference evidence="1 2" key="1">
    <citation type="submission" date="2023-05" db="EMBL/GenBank/DDBJ databases">
        <authorList>
            <person name="Guo Y."/>
        </authorList>
    </citation>
    <scope>NUCLEOTIDE SEQUENCE [LARGE SCALE GENOMIC DNA]</scope>
    <source>
        <strain evidence="1 2">GR2756</strain>
    </source>
</reference>